<dbReference type="Proteomes" id="UP000176101">
    <property type="component" value="Unassembled WGS sequence"/>
</dbReference>
<dbReference type="PATRIC" id="fig|1075402.3.peg.1874"/>
<evidence type="ECO:0008006" key="3">
    <source>
        <dbReference type="Google" id="ProtNLM"/>
    </source>
</evidence>
<accession>A0A1E7KFP6</accession>
<keyword evidence="2" id="KW-1185">Reference proteome</keyword>
<evidence type="ECO:0000313" key="2">
    <source>
        <dbReference type="Proteomes" id="UP000176101"/>
    </source>
</evidence>
<gene>
    <name evidence="1" type="ORF">AN216_14835</name>
</gene>
<reference evidence="1 2" key="1">
    <citation type="journal article" date="2016" name="Front. Microbiol.">
        <title>Comparative Genomics Analysis of Streptomyces Species Reveals Their Adaptation to the Marine Environment and Their Diversity at the Genomic Level.</title>
        <authorList>
            <person name="Tian X."/>
            <person name="Zhang Z."/>
            <person name="Yang T."/>
            <person name="Chen M."/>
            <person name="Li J."/>
            <person name="Chen F."/>
            <person name="Yang J."/>
            <person name="Li W."/>
            <person name="Zhang B."/>
            <person name="Zhang Z."/>
            <person name="Wu J."/>
            <person name="Zhang C."/>
            <person name="Long L."/>
            <person name="Xiao J."/>
        </authorList>
    </citation>
    <scope>NUCLEOTIDE SEQUENCE [LARGE SCALE GENOMIC DNA]</scope>
    <source>
        <strain evidence="1 2">SCSIO 02100</strain>
    </source>
</reference>
<dbReference type="AlphaFoldDB" id="A0A1E7KFP6"/>
<proteinExistence type="predicted"/>
<sequence length="223" mass="24020">MDHPSEAPPYPAGPVTSEDLRQALHLALTALRSAPTDPSRWDSDAGSLTWTCWETTEHLCDDLLGYALQLGAVSKPEDSYVSLAGSSRRDGGPEEAVHADRAAGGVPGLLWLLEGSGALLVAIAGATPPHIRAFHSMGVSDAEGFAAMGIVETLVHTHDLALGLEFDWSPPADLCARVLTRLFPDVSYDEAEPWPTLLWATGRISLPGHGHRENWRWYGEPRA</sequence>
<dbReference type="STRING" id="1075402.AN216_14835"/>
<evidence type="ECO:0000313" key="1">
    <source>
        <dbReference type="EMBL" id="OEV02738.1"/>
    </source>
</evidence>
<name>A0A1E7KFP6_9ACTN</name>
<protein>
    <recommendedName>
        <fullName evidence="3">Mycothiol-dependent maleylpyruvate isomerase metal-binding domain-containing protein</fullName>
    </recommendedName>
</protein>
<comment type="caution">
    <text evidence="1">The sequence shown here is derived from an EMBL/GenBank/DDBJ whole genome shotgun (WGS) entry which is preliminary data.</text>
</comment>
<dbReference type="EMBL" id="LJGU01000127">
    <property type="protein sequence ID" value="OEV02738.1"/>
    <property type="molecule type" value="Genomic_DNA"/>
</dbReference>
<dbReference type="RefSeq" id="WP_070197124.1">
    <property type="nucleotide sequence ID" value="NZ_LJGU01000127.1"/>
</dbReference>
<dbReference type="OrthoDB" id="4453346at2"/>
<organism evidence="1 2">
    <name type="scientific">Streptomyces oceani</name>
    <dbReference type="NCBI Taxonomy" id="1075402"/>
    <lineage>
        <taxon>Bacteria</taxon>
        <taxon>Bacillati</taxon>
        <taxon>Actinomycetota</taxon>
        <taxon>Actinomycetes</taxon>
        <taxon>Kitasatosporales</taxon>
        <taxon>Streptomycetaceae</taxon>
        <taxon>Streptomyces</taxon>
    </lineage>
</organism>